<keyword evidence="4" id="KW-1185">Reference proteome</keyword>
<dbReference type="EMBL" id="JAUDZG010000001">
    <property type="protein sequence ID" value="KAK3310906.1"/>
    <property type="molecule type" value="Genomic_DNA"/>
</dbReference>
<organism evidence="3 4">
    <name type="scientific">Chaetomium strumarium</name>
    <dbReference type="NCBI Taxonomy" id="1170767"/>
    <lineage>
        <taxon>Eukaryota</taxon>
        <taxon>Fungi</taxon>
        <taxon>Dikarya</taxon>
        <taxon>Ascomycota</taxon>
        <taxon>Pezizomycotina</taxon>
        <taxon>Sordariomycetes</taxon>
        <taxon>Sordariomycetidae</taxon>
        <taxon>Sordariales</taxon>
        <taxon>Chaetomiaceae</taxon>
        <taxon>Chaetomium</taxon>
    </lineage>
</organism>
<gene>
    <name evidence="3" type="ORF">B0T15DRAFT_55225</name>
</gene>
<dbReference type="RefSeq" id="XP_062726686.1">
    <property type="nucleotide sequence ID" value="XM_062870291.1"/>
</dbReference>
<evidence type="ECO:0000256" key="2">
    <source>
        <dbReference type="SAM" id="Phobius"/>
    </source>
</evidence>
<keyword evidence="2" id="KW-1133">Transmembrane helix</keyword>
<dbReference type="GeneID" id="87889120"/>
<evidence type="ECO:0000256" key="1">
    <source>
        <dbReference type="SAM" id="MobiDB-lite"/>
    </source>
</evidence>
<protein>
    <submittedName>
        <fullName evidence="3">Uncharacterized protein</fullName>
    </submittedName>
</protein>
<feature type="region of interest" description="Disordered" evidence="1">
    <location>
        <begin position="84"/>
        <end position="113"/>
    </location>
</feature>
<feature type="transmembrane region" description="Helical" evidence="2">
    <location>
        <begin position="47"/>
        <end position="68"/>
    </location>
</feature>
<accession>A0AAJ0M6I0</accession>
<dbReference type="AlphaFoldDB" id="A0AAJ0M6I0"/>
<sequence>MTCKNNSSRLRFNSYRFGDSHYPSDKPTNQGPNVSAITAMLPVISRFVISVLALPGYGLCFSCAAHYIRIHSYLSPPQTDCSRFRSAPSSRHSRKRLGKTEFRDEDRETYHDNGEGYRTQPCLIPSASYCQIPGLVPHLAGPSVVKGIPKRLNA</sequence>
<name>A0AAJ0M6I0_9PEZI</name>
<keyword evidence="2" id="KW-0812">Transmembrane</keyword>
<dbReference type="Proteomes" id="UP001273166">
    <property type="component" value="Unassembled WGS sequence"/>
</dbReference>
<evidence type="ECO:0000313" key="3">
    <source>
        <dbReference type="EMBL" id="KAK3310906.1"/>
    </source>
</evidence>
<evidence type="ECO:0000313" key="4">
    <source>
        <dbReference type="Proteomes" id="UP001273166"/>
    </source>
</evidence>
<reference evidence="3" key="2">
    <citation type="submission" date="2023-06" db="EMBL/GenBank/DDBJ databases">
        <authorList>
            <consortium name="Lawrence Berkeley National Laboratory"/>
            <person name="Mondo S.J."/>
            <person name="Hensen N."/>
            <person name="Bonometti L."/>
            <person name="Westerberg I."/>
            <person name="Brannstrom I.O."/>
            <person name="Guillou S."/>
            <person name="Cros-Aarteil S."/>
            <person name="Calhoun S."/>
            <person name="Haridas S."/>
            <person name="Kuo A."/>
            <person name="Pangilinan J."/>
            <person name="Riley R."/>
            <person name="Labutti K."/>
            <person name="Andreopoulos B."/>
            <person name="Lipzen A."/>
            <person name="Chen C."/>
            <person name="Yanf M."/>
            <person name="Daum C."/>
            <person name="Ng V."/>
            <person name="Clum A."/>
            <person name="Steindorff A."/>
            <person name="Ohm R."/>
            <person name="Martin F."/>
            <person name="Silar P."/>
            <person name="Natvig D."/>
            <person name="Lalanne C."/>
            <person name="Gautier V."/>
            <person name="Ament-Velasquez S.L."/>
            <person name="Kruys A."/>
            <person name="Hutchinson M.I."/>
            <person name="Powell A.J."/>
            <person name="Barry K."/>
            <person name="Miller A.N."/>
            <person name="Grigoriev I.V."/>
            <person name="Debuchy R."/>
            <person name="Gladieux P."/>
            <person name="Thoren M.H."/>
            <person name="Johannesson H."/>
        </authorList>
    </citation>
    <scope>NUCLEOTIDE SEQUENCE</scope>
    <source>
        <strain evidence="3">CBS 333.67</strain>
    </source>
</reference>
<feature type="compositionally biased region" description="Basic and acidic residues" evidence="1">
    <location>
        <begin position="98"/>
        <end position="113"/>
    </location>
</feature>
<keyword evidence="2" id="KW-0472">Membrane</keyword>
<reference evidence="3" key="1">
    <citation type="journal article" date="2023" name="Mol. Phylogenet. Evol.">
        <title>Genome-scale phylogeny and comparative genomics of the fungal order Sordariales.</title>
        <authorList>
            <person name="Hensen N."/>
            <person name="Bonometti L."/>
            <person name="Westerberg I."/>
            <person name="Brannstrom I.O."/>
            <person name="Guillou S."/>
            <person name="Cros-Aarteil S."/>
            <person name="Calhoun S."/>
            <person name="Haridas S."/>
            <person name="Kuo A."/>
            <person name="Mondo S."/>
            <person name="Pangilinan J."/>
            <person name="Riley R."/>
            <person name="LaButti K."/>
            <person name="Andreopoulos B."/>
            <person name="Lipzen A."/>
            <person name="Chen C."/>
            <person name="Yan M."/>
            <person name="Daum C."/>
            <person name="Ng V."/>
            <person name="Clum A."/>
            <person name="Steindorff A."/>
            <person name="Ohm R.A."/>
            <person name="Martin F."/>
            <person name="Silar P."/>
            <person name="Natvig D.O."/>
            <person name="Lalanne C."/>
            <person name="Gautier V."/>
            <person name="Ament-Velasquez S.L."/>
            <person name="Kruys A."/>
            <person name="Hutchinson M.I."/>
            <person name="Powell A.J."/>
            <person name="Barry K."/>
            <person name="Miller A.N."/>
            <person name="Grigoriev I.V."/>
            <person name="Debuchy R."/>
            <person name="Gladieux P."/>
            <person name="Hiltunen Thoren M."/>
            <person name="Johannesson H."/>
        </authorList>
    </citation>
    <scope>NUCLEOTIDE SEQUENCE</scope>
    <source>
        <strain evidence="3">CBS 333.67</strain>
    </source>
</reference>
<comment type="caution">
    <text evidence="3">The sequence shown here is derived from an EMBL/GenBank/DDBJ whole genome shotgun (WGS) entry which is preliminary data.</text>
</comment>
<proteinExistence type="predicted"/>